<name>A0A0C3FTT4_PILCF</name>
<proteinExistence type="predicted"/>
<reference evidence="2" key="2">
    <citation type="submission" date="2015-01" db="EMBL/GenBank/DDBJ databases">
        <title>Evolutionary Origins and Diversification of the Mycorrhizal Mutualists.</title>
        <authorList>
            <consortium name="DOE Joint Genome Institute"/>
            <consortium name="Mycorrhizal Genomics Consortium"/>
            <person name="Kohler A."/>
            <person name="Kuo A."/>
            <person name="Nagy L.G."/>
            <person name="Floudas D."/>
            <person name="Copeland A."/>
            <person name="Barry K.W."/>
            <person name="Cichocki N."/>
            <person name="Veneault-Fourrey C."/>
            <person name="LaButti K."/>
            <person name="Lindquist E.A."/>
            <person name="Lipzen A."/>
            <person name="Lundell T."/>
            <person name="Morin E."/>
            <person name="Murat C."/>
            <person name="Riley R."/>
            <person name="Ohm R."/>
            <person name="Sun H."/>
            <person name="Tunlid A."/>
            <person name="Henrissat B."/>
            <person name="Grigoriev I.V."/>
            <person name="Hibbett D.S."/>
            <person name="Martin F."/>
        </authorList>
    </citation>
    <scope>NUCLEOTIDE SEQUENCE [LARGE SCALE GENOMIC DNA]</scope>
    <source>
        <strain evidence="2">F 1598</strain>
    </source>
</reference>
<evidence type="ECO:0000313" key="2">
    <source>
        <dbReference type="Proteomes" id="UP000054166"/>
    </source>
</evidence>
<dbReference type="EMBL" id="KN832995">
    <property type="protein sequence ID" value="KIM82261.1"/>
    <property type="molecule type" value="Genomic_DNA"/>
</dbReference>
<reference evidence="1 2" key="1">
    <citation type="submission" date="2014-04" db="EMBL/GenBank/DDBJ databases">
        <authorList>
            <consortium name="DOE Joint Genome Institute"/>
            <person name="Kuo A."/>
            <person name="Tarkka M."/>
            <person name="Buscot F."/>
            <person name="Kohler A."/>
            <person name="Nagy L.G."/>
            <person name="Floudas D."/>
            <person name="Copeland A."/>
            <person name="Barry K.W."/>
            <person name="Cichocki N."/>
            <person name="Veneault-Fourrey C."/>
            <person name="LaButti K."/>
            <person name="Lindquist E.A."/>
            <person name="Lipzen A."/>
            <person name="Lundell T."/>
            <person name="Morin E."/>
            <person name="Murat C."/>
            <person name="Sun H."/>
            <person name="Tunlid A."/>
            <person name="Henrissat B."/>
            <person name="Grigoriev I.V."/>
            <person name="Hibbett D.S."/>
            <person name="Martin F."/>
            <person name="Nordberg H.P."/>
            <person name="Cantor M.N."/>
            <person name="Hua S.X."/>
        </authorList>
    </citation>
    <scope>NUCLEOTIDE SEQUENCE [LARGE SCALE GENOMIC DNA]</scope>
    <source>
        <strain evidence="1 2">F 1598</strain>
    </source>
</reference>
<evidence type="ECO:0000313" key="1">
    <source>
        <dbReference type="EMBL" id="KIM82261.1"/>
    </source>
</evidence>
<accession>A0A0C3FTT4</accession>
<keyword evidence="2" id="KW-1185">Reference proteome</keyword>
<gene>
    <name evidence="1" type="ORF">PILCRDRAFT_820644</name>
</gene>
<sequence length="125" mass="14196">MEDESVSTKQIFAATNLRAYWEEMVRQLDAIAGKNGLQDPMAAQLRDEYEASLRRIADPVFVSKSLSNSQLMGDFNSVVAESWPSAEEILADRKAFMVHFDNMRHSGGLRTLHILDVTIEDCLFW</sequence>
<protein>
    <submittedName>
        <fullName evidence="1">Uncharacterized protein</fullName>
    </submittedName>
</protein>
<organism evidence="1 2">
    <name type="scientific">Piloderma croceum (strain F 1598)</name>
    <dbReference type="NCBI Taxonomy" id="765440"/>
    <lineage>
        <taxon>Eukaryota</taxon>
        <taxon>Fungi</taxon>
        <taxon>Dikarya</taxon>
        <taxon>Basidiomycota</taxon>
        <taxon>Agaricomycotina</taxon>
        <taxon>Agaricomycetes</taxon>
        <taxon>Agaricomycetidae</taxon>
        <taxon>Atheliales</taxon>
        <taxon>Atheliaceae</taxon>
        <taxon>Piloderma</taxon>
    </lineage>
</organism>
<dbReference type="InParanoid" id="A0A0C3FTT4"/>
<dbReference type="Proteomes" id="UP000054166">
    <property type="component" value="Unassembled WGS sequence"/>
</dbReference>
<dbReference type="HOGENOM" id="CLU_1993481_0_0_1"/>
<dbReference type="AlphaFoldDB" id="A0A0C3FTT4"/>